<accession>D6RN30</accession>
<feature type="region of interest" description="Disordered" evidence="2">
    <location>
        <begin position="1262"/>
        <end position="1342"/>
    </location>
</feature>
<feature type="region of interest" description="Disordered" evidence="2">
    <location>
        <begin position="641"/>
        <end position="668"/>
    </location>
</feature>
<feature type="compositionally biased region" description="Polar residues" evidence="2">
    <location>
        <begin position="789"/>
        <end position="822"/>
    </location>
</feature>
<organism evidence="3 4">
    <name type="scientific">Coprinopsis cinerea (strain Okayama-7 / 130 / ATCC MYA-4618 / FGSC 9003)</name>
    <name type="common">Inky cap fungus</name>
    <name type="synonym">Hormographiella aspergillata</name>
    <dbReference type="NCBI Taxonomy" id="240176"/>
    <lineage>
        <taxon>Eukaryota</taxon>
        <taxon>Fungi</taxon>
        <taxon>Dikarya</taxon>
        <taxon>Basidiomycota</taxon>
        <taxon>Agaricomycotina</taxon>
        <taxon>Agaricomycetes</taxon>
        <taxon>Agaricomycetidae</taxon>
        <taxon>Agaricales</taxon>
        <taxon>Agaricineae</taxon>
        <taxon>Psathyrellaceae</taxon>
        <taxon>Coprinopsis</taxon>
    </lineage>
</organism>
<feature type="compositionally biased region" description="Low complexity" evidence="2">
    <location>
        <begin position="517"/>
        <end position="531"/>
    </location>
</feature>
<feature type="compositionally biased region" description="Polar residues" evidence="2">
    <location>
        <begin position="965"/>
        <end position="979"/>
    </location>
</feature>
<dbReference type="STRING" id="240176.D6RN30"/>
<gene>
    <name evidence="3" type="ORF">CC1G_15542</name>
</gene>
<feature type="region of interest" description="Disordered" evidence="2">
    <location>
        <begin position="881"/>
        <end position="905"/>
    </location>
</feature>
<proteinExistence type="predicted"/>
<feature type="compositionally biased region" description="Polar residues" evidence="2">
    <location>
        <begin position="86"/>
        <end position="98"/>
    </location>
</feature>
<dbReference type="RefSeq" id="XP_002911001.1">
    <property type="nucleotide sequence ID" value="XM_002910955.1"/>
</dbReference>
<dbReference type="KEGG" id="cci:CC1G_15542"/>
<feature type="region of interest" description="Disordered" evidence="2">
    <location>
        <begin position="934"/>
        <end position="1064"/>
    </location>
</feature>
<feature type="region of interest" description="Disordered" evidence="2">
    <location>
        <begin position="606"/>
        <end position="625"/>
    </location>
</feature>
<evidence type="ECO:0000256" key="1">
    <source>
        <dbReference type="SAM" id="Coils"/>
    </source>
</evidence>
<feature type="region of interest" description="Disordered" evidence="2">
    <location>
        <begin position="476"/>
        <end position="570"/>
    </location>
</feature>
<feature type="compositionally biased region" description="Low complexity" evidence="2">
    <location>
        <begin position="1031"/>
        <end position="1064"/>
    </location>
</feature>
<comment type="caution">
    <text evidence="3">The sequence shown here is derived from an EMBL/GenBank/DDBJ whole genome shotgun (WGS) entry which is preliminary data.</text>
</comment>
<sequence>MSSISSFISSYRPQLKGKVAIKSPFTKRSKLDGPSTSTPPPNGHPSIPPEEPVIEIGDFGGRRSESLDFYDSAPASLNSPERPVYTDSTPPRLSTRLQLQLDLSPDTEPLSDWFSTSFPRAEVSPEASKEKAQNGEKRLESAIQEESEEDDELLTEGEALREGMKHISHQDVLASLEALEASKLIARIPPTILNPSTQASDFGMLSKDMLPYHSQPSPLKIPEDRTSEPDDDFGFNGVSRPMSGLSSPLSSAISGTTLARQLMANTYVLSSDNRRSRYRSFGGGLTRSDSTTLPRGERGGMIDYFEVDPEAPPIPTNAEELYIAPKTPRTPLPPTDSAKPLRRRGSTGSIATRLDQAPISPPTRPTSVVLSPSDIIPPIPLQSQQQRQQSSAPSDSQEVNRNNQDRKHIPPAIDVEAPVAQPQPSPRPLSQTSPSGSEQASPRHLEDVLDYYSFSENPPGGTGYAGFRPVFTPITEESMSQLSPPTPYRNERRDSHRSQLIGARSPLSKNSSRKRSLPTTSSSTSSSPLPTIHDRPHSVQFSVSSIASSPNHRSTVSLSSVESTELLPPPPPLTTIFAGRQRSGSAPSPIKVVRDPNDRNKYTIAVGDNTDSSLSSPTTAGSGVDAQQTFPESAVSNGWSAVVASPGPTAPDSGVMPMPDVPQSAALPSLVNGQPTLAQQLLLTRAQTTRHDRHSRKGSFSGVLPKRSESPLSTQKIPEEENPEADISGSTIVVPRDTTREHPPPLHPPPKRSLPPSPMVDSHANTVSTRSTSSQERLFPPSTPIMMQHNPSGASVNRSASISSARDGSDAVSVQTEASTESARMRIKSLPPLPPSSPPSNTSSTSGSPAPGARVPRPRVPPSLQLTSNSLTAQMSEMVVPTTGTSTSSSNGEPESRPPPSIPQVQLHGLRESTNTIDAILQASTSYASPPPYYSVVDVGGQQSNQPNGSTNNPPGFPAPLKLIPSSTQMSMMSDSPLTGNPRDSAFPGGRSRLRPPGPAGPRRPTGLQQSISSPIVGSSTGTSNIRERSGSQASLSTLSSLQSSTRHNSTRRVASSSTAPVAPVSPRFQPPAVKWKGYTLEVAKWTFSSAQLQEIVSRAIRDSALSSSIRLLKLESVNDEIPDELHRLEMLRTDIKAKYKALTRRRTGLFEALTLHVTGATGLGEAGSPFAMKITEELKELSLRLDALAEELHTTDEQIAQLNSLLQVHSASALSVALRKLNGSLMKQKEENDFLRQQNIALEQERDEAWVQAQQLADEYDSNFSDKDASSRRSSRVSARRKSSVRLSRAGLRSGSRRQSARSSVASSAYGGLPYLQPTPVTSRHDVPPMPPLPDFPRRRPDVLTIYEPPLRSSGALSANDMTPDSETREMVQVQEELYSMLGITSPLSARLKRSHSMLSGLPSAGLSPPPMSARFAQSSFRQRRSSLPGGAALVEAHHARDADHHAVLATFATLPAEL</sequence>
<dbReference type="Proteomes" id="UP000001861">
    <property type="component" value="Unassembled WGS sequence"/>
</dbReference>
<evidence type="ECO:0000313" key="3">
    <source>
        <dbReference type="EMBL" id="EFI27507.1"/>
    </source>
</evidence>
<dbReference type="HOGENOM" id="CLU_004595_0_0_1"/>
<feature type="compositionally biased region" description="Acidic residues" evidence="2">
    <location>
        <begin position="143"/>
        <end position="154"/>
    </location>
</feature>
<protein>
    <submittedName>
        <fullName evidence="3">Uncharacterized protein</fullName>
    </submittedName>
</protein>
<feature type="region of interest" description="Disordered" evidence="2">
    <location>
        <begin position="280"/>
        <end position="299"/>
    </location>
</feature>
<name>D6RN30_COPC7</name>
<feature type="region of interest" description="Disordered" evidence="2">
    <location>
        <begin position="321"/>
        <end position="443"/>
    </location>
</feature>
<feature type="compositionally biased region" description="Polar residues" evidence="2">
    <location>
        <begin position="609"/>
        <end position="625"/>
    </location>
</feature>
<feature type="compositionally biased region" description="Basic residues" evidence="2">
    <location>
        <begin position="1274"/>
        <end position="1285"/>
    </location>
</feature>
<feature type="compositionally biased region" description="Polar residues" evidence="2">
    <location>
        <begin position="763"/>
        <end position="776"/>
    </location>
</feature>
<feature type="compositionally biased region" description="Polar residues" evidence="2">
    <location>
        <begin position="428"/>
        <end position="440"/>
    </location>
</feature>
<dbReference type="OMA" id="AKWTFTS"/>
<feature type="compositionally biased region" description="Pro residues" evidence="2">
    <location>
        <begin position="37"/>
        <end position="51"/>
    </location>
</feature>
<evidence type="ECO:0000256" key="2">
    <source>
        <dbReference type="SAM" id="MobiDB-lite"/>
    </source>
</evidence>
<feature type="coiled-coil region" evidence="1">
    <location>
        <begin position="1172"/>
        <end position="1246"/>
    </location>
</feature>
<feature type="compositionally biased region" description="Basic and acidic residues" evidence="2">
    <location>
        <begin position="127"/>
        <end position="140"/>
    </location>
</feature>
<reference evidence="3 4" key="1">
    <citation type="journal article" date="2010" name="Proc. Natl. Acad. Sci. U.S.A.">
        <title>Insights into evolution of multicellular fungi from the assembled chromosomes of the mushroom Coprinopsis cinerea (Coprinus cinereus).</title>
        <authorList>
            <person name="Stajich J.E."/>
            <person name="Wilke S.K."/>
            <person name="Ahren D."/>
            <person name="Au C.H."/>
            <person name="Birren B.W."/>
            <person name="Borodovsky M."/>
            <person name="Burns C."/>
            <person name="Canback B."/>
            <person name="Casselton L.A."/>
            <person name="Cheng C.K."/>
            <person name="Deng J."/>
            <person name="Dietrich F.S."/>
            <person name="Fargo D.C."/>
            <person name="Farman M.L."/>
            <person name="Gathman A.C."/>
            <person name="Goldberg J."/>
            <person name="Guigo R."/>
            <person name="Hoegger P.J."/>
            <person name="Hooker J.B."/>
            <person name="Huggins A."/>
            <person name="James T.Y."/>
            <person name="Kamada T."/>
            <person name="Kilaru S."/>
            <person name="Kodira C."/>
            <person name="Kues U."/>
            <person name="Kupfer D."/>
            <person name="Kwan H.S."/>
            <person name="Lomsadze A."/>
            <person name="Li W."/>
            <person name="Lilly W.W."/>
            <person name="Ma L.J."/>
            <person name="Mackey A.J."/>
            <person name="Manning G."/>
            <person name="Martin F."/>
            <person name="Muraguchi H."/>
            <person name="Natvig D.O."/>
            <person name="Palmerini H."/>
            <person name="Ramesh M.A."/>
            <person name="Rehmeyer C.J."/>
            <person name="Roe B.A."/>
            <person name="Shenoy N."/>
            <person name="Stanke M."/>
            <person name="Ter-Hovhannisyan V."/>
            <person name="Tunlid A."/>
            <person name="Velagapudi R."/>
            <person name="Vision T.J."/>
            <person name="Zeng Q."/>
            <person name="Zolan M.E."/>
            <person name="Pukkila P.J."/>
        </authorList>
    </citation>
    <scope>NUCLEOTIDE SEQUENCE [LARGE SCALE GENOMIC DNA]</scope>
    <source>
        <strain evidence="4">Okayama-7 / 130 / ATCC MYA-4618 / FGSC 9003</strain>
    </source>
</reference>
<feature type="compositionally biased region" description="Low complexity" evidence="2">
    <location>
        <begin position="1286"/>
        <end position="1295"/>
    </location>
</feature>
<dbReference type="EMBL" id="AACS02000006">
    <property type="protein sequence ID" value="EFI27507.1"/>
    <property type="molecule type" value="Genomic_DNA"/>
</dbReference>
<dbReference type="GeneID" id="9379448"/>
<dbReference type="OrthoDB" id="3271284at2759"/>
<feature type="compositionally biased region" description="Low complexity" evidence="2">
    <location>
        <begin position="538"/>
        <end position="566"/>
    </location>
</feature>
<dbReference type="eggNOG" id="ENOG502SJRG">
    <property type="taxonomic scope" value="Eukaryota"/>
</dbReference>
<feature type="compositionally biased region" description="Low complexity" evidence="2">
    <location>
        <begin position="839"/>
        <end position="855"/>
    </location>
</feature>
<feature type="compositionally biased region" description="Polar residues" evidence="2">
    <location>
        <begin position="1008"/>
        <end position="1025"/>
    </location>
</feature>
<dbReference type="VEuPathDB" id="FungiDB:CC1G_15542"/>
<evidence type="ECO:0000313" key="4">
    <source>
        <dbReference type="Proteomes" id="UP000001861"/>
    </source>
</evidence>
<feature type="region of interest" description="Disordered" evidence="2">
    <location>
        <begin position="685"/>
        <end position="865"/>
    </location>
</feature>
<feature type="compositionally biased region" description="Low complexity" evidence="2">
    <location>
        <begin position="381"/>
        <end position="397"/>
    </location>
</feature>
<feature type="region of interest" description="Disordered" evidence="2">
    <location>
        <begin position="19"/>
        <end position="154"/>
    </location>
</feature>
<keyword evidence="4" id="KW-1185">Reference proteome</keyword>
<feature type="compositionally biased region" description="Polar residues" evidence="2">
    <location>
        <begin position="941"/>
        <end position="954"/>
    </location>
</feature>
<dbReference type="InParanoid" id="D6RN30"/>
<keyword evidence="1" id="KW-0175">Coiled coil</keyword>
<feature type="compositionally biased region" description="Pro residues" evidence="2">
    <location>
        <begin position="745"/>
        <end position="758"/>
    </location>
</feature>